<gene>
    <name evidence="2" type="ORF">ElyMa_000479300</name>
</gene>
<keyword evidence="2" id="KW-0255">Endonuclease</keyword>
<evidence type="ECO:0000313" key="3">
    <source>
        <dbReference type="Proteomes" id="UP000762676"/>
    </source>
</evidence>
<dbReference type="SUPFAM" id="SSF56219">
    <property type="entry name" value="DNase I-like"/>
    <property type="match status" value="1"/>
</dbReference>
<dbReference type="Gene3D" id="3.60.10.10">
    <property type="entry name" value="Endonuclease/exonuclease/phosphatase"/>
    <property type="match status" value="1"/>
</dbReference>
<dbReference type="Proteomes" id="UP000762676">
    <property type="component" value="Unassembled WGS sequence"/>
</dbReference>
<keyword evidence="2" id="KW-0540">Nuclease</keyword>
<feature type="domain" description="Endonuclease/exonuclease/phosphatase" evidence="1">
    <location>
        <begin position="31"/>
        <end position="258"/>
    </location>
</feature>
<dbReference type="PANTHER" id="PTHR23227">
    <property type="entry name" value="BUCENTAUR RELATED"/>
    <property type="match status" value="1"/>
</dbReference>
<evidence type="ECO:0000259" key="1">
    <source>
        <dbReference type="Pfam" id="PF03372"/>
    </source>
</evidence>
<sequence>MPECGRGQSNCRGSSFNKKRKKKKRKLINIGTWNVRTLTSIGKLHLLLQELTECNMNITGLCETRWSGEGHFSSGERTIIHSGKEKGGGSGVAIVLDKTHAGCMKSYNPVSDRILTVKLNTKPVALNIIQVYAPTSASTQEEAEQFYSDLQAIKDKMPKREVCIIMGDFNAKVGEGLEHESGIGPFGLGERNERGEMLACFCQANGMTITNTCFKQHPRRRYTWIQPGDRARNLIDYILITNEWKTTVLNSKSRPGADCETDHILVAAKICLKAYKIVKPKQYARFDTDKLKDLKIRNQFQIEIKKQI</sequence>
<name>A0AAV4FUE4_9GAST</name>
<dbReference type="Pfam" id="PF03372">
    <property type="entry name" value="Exo_endo_phos"/>
    <property type="match status" value="1"/>
</dbReference>
<dbReference type="CDD" id="cd09076">
    <property type="entry name" value="L1-EN"/>
    <property type="match status" value="1"/>
</dbReference>
<keyword evidence="2" id="KW-0378">Hydrolase</keyword>
<dbReference type="PANTHER" id="PTHR23227:SF67">
    <property type="entry name" value="CRANIOFACIAL DEVELOPMENT PROTEIN 2-LIKE"/>
    <property type="match status" value="1"/>
</dbReference>
<reference evidence="2 3" key="1">
    <citation type="journal article" date="2021" name="Elife">
        <title>Chloroplast acquisition without the gene transfer in kleptoplastic sea slugs, Plakobranchus ocellatus.</title>
        <authorList>
            <person name="Maeda T."/>
            <person name="Takahashi S."/>
            <person name="Yoshida T."/>
            <person name="Shimamura S."/>
            <person name="Takaki Y."/>
            <person name="Nagai Y."/>
            <person name="Toyoda A."/>
            <person name="Suzuki Y."/>
            <person name="Arimoto A."/>
            <person name="Ishii H."/>
            <person name="Satoh N."/>
            <person name="Nishiyama T."/>
            <person name="Hasebe M."/>
            <person name="Maruyama T."/>
            <person name="Minagawa J."/>
            <person name="Obokata J."/>
            <person name="Shigenobu S."/>
        </authorList>
    </citation>
    <scope>NUCLEOTIDE SEQUENCE [LARGE SCALE GENOMIC DNA]</scope>
</reference>
<dbReference type="GO" id="GO:0004519">
    <property type="term" value="F:endonuclease activity"/>
    <property type="evidence" value="ECO:0007669"/>
    <property type="project" value="UniProtKB-KW"/>
</dbReference>
<protein>
    <submittedName>
        <fullName evidence="2">Endonuclease-reverse transcriptase</fullName>
    </submittedName>
</protein>
<dbReference type="AlphaFoldDB" id="A0AAV4FUE4"/>
<organism evidence="2 3">
    <name type="scientific">Elysia marginata</name>
    <dbReference type="NCBI Taxonomy" id="1093978"/>
    <lineage>
        <taxon>Eukaryota</taxon>
        <taxon>Metazoa</taxon>
        <taxon>Spiralia</taxon>
        <taxon>Lophotrochozoa</taxon>
        <taxon>Mollusca</taxon>
        <taxon>Gastropoda</taxon>
        <taxon>Heterobranchia</taxon>
        <taxon>Euthyneura</taxon>
        <taxon>Panpulmonata</taxon>
        <taxon>Sacoglossa</taxon>
        <taxon>Placobranchoidea</taxon>
        <taxon>Plakobranchidae</taxon>
        <taxon>Elysia</taxon>
    </lineage>
</organism>
<keyword evidence="3" id="KW-1185">Reference proteome</keyword>
<dbReference type="InterPro" id="IPR027124">
    <property type="entry name" value="Swc5/CFDP1/2"/>
</dbReference>
<proteinExistence type="predicted"/>
<comment type="caution">
    <text evidence="2">The sequence shown here is derived from an EMBL/GenBank/DDBJ whole genome shotgun (WGS) entry which is preliminary data.</text>
</comment>
<evidence type="ECO:0000313" key="2">
    <source>
        <dbReference type="EMBL" id="GFR76330.1"/>
    </source>
</evidence>
<dbReference type="EMBL" id="BMAT01000929">
    <property type="protein sequence ID" value="GFR76330.1"/>
    <property type="molecule type" value="Genomic_DNA"/>
</dbReference>
<accession>A0AAV4FUE4</accession>
<dbReference type="InterPro" id="IPR005135">
    <property type="entry name" value="Endo/exonuclease/phosphatase"/>
</dbReference>
<dbReference type="InterPro" id="IPR036691">
    <property type="entry name" value="Endo/exonu/phosph_ase_sf"/>
</dbReference>